<dbReference type="AlphaFoldDB" id="A0A5P2H6H9"/>
<feature type="chain" id="PRO_5024997004" description="Lipoprotein" evidence="1">
    <location>
        <begin position="17"/>
        <end position="151"/>
    </location>
</feature>
<organism evidence="2 3">
    <name type="scientific">Cupriavidus pauculus</name>
    <dbReference type="NCBI Taxonomy" id="82633"/>
    <lineage>
        <taxon>Bacteria</taxon>
        <taxon>Pseudomonadati</taxon>
        <taxon>Pseudomonadota</taxon>
        <taxon>Betaproteobacteria</taxon>
        <taxon>Burkholderiales</taxon>
        <taxon>Burkholderiaceae</taxon>
        <taxon>Cupriavidus</taxon>
    </lineage>
</organism>
<dbReference type="RefSeq" id="WP_150373644.1">
    <property type="nucleotide sequence ID" value="NZ_CP044065.1"/>
</dbReference>
<keyword evidence="1" id="KW-0732">Signal</keyword>
<name>A0A5P2H6H9_9BURK</name>
<dbReference type="OrthoDB" id="8965180at2"/>
<reference evidence="2 3" key="1">
    <citation type="submission" date="2019-09" db="EMBL/GenBank/DDBJ databases">
        <title>FDA dAtabase for Regulatory Grade micrObial Sequences (FDA-ARGOS): Supporting development and validation of Infectious Disease Dx tests.</title>
        <authorList>
            <person name="Sciortino C."/>
            <person name="Tallon L."/>
            <person name="Sadzewicz L."/>
            <person name="Vavikolanu K."/>
            <person name="Mehta A."/>
            <person name="Aluvathingal J."/>
            <person name="Nadendla S."/>
            <person name="Nandy P."/>
            <person name="Geyer C."/>
            <person name="Yan Y."/>
            <person name="Sichtig H."/>
        </authorList>
    </citation>
    <scope>NUCLEOTIDE SEQUENCE [LARGE SCALE GENOMIC DNA]</scope>
    <source>
        <strain evidence="2 3">FDAARGOS_664</strain>
    </source>
</reference>
<evidence type="ECO:0000313" key="2">
    <source>
        <dbReference type="EMBL" id="QET03566.1"/>
    </source>
</evidence>
<sequence length="151" mass="15295">MTLVRTLLASSPLALAALLTACASQPQPPQVTPINATVKLGRVTEKTYLSRVDVTQTPAYGGTGVGVGAAGVGGGGGGGVGVGMSFDLSRLFNKPPPAQQIDLFQYKVRAQDGTIASVNAPAAPGLDVGTCVRLTYPDGVQQPQMGPSNEC</sequence>
<dbReference type="PROSITE" id="PS51257">
    <property type="entry name" value="PROKAR_LIPOPROTEIN"/>
    <property type="match status" value="1"/>
</dbReference>
<evidence type="ECO:0000256" key="1">
    <source>
        <dbReference type="SAM" id="SignalP"/>
    </source>
</evidence>
<dbReference type="EMBL" id="CP044065">
    <property type="protein sequence ID" value="QET03566.1"/>
    <property type="molecule type" value="Genomic_DNA"/>
</dbReference>
<evidence type="ECO:0008006" key="4">
    <source>
        <dbReference type="Google" id="ProtNLM"/>
    </source>
</evidence>
<dbReference type="Proteomes" id="UP000322822">
    <property type="component" value="Chromosome 1"/>
</dbReference>
<proteinExistence type="predicted"/>
<protein>
    <recommendedName>
        <fullName evidence="4">Lipoprotein</fullName>
    </recommendedName>
</protein>
<gene>
    <name evidence="2" type="ORF">FOB72_16940</name>
</gene>
<accession>A0A5P2H6H9</accession>
<evidence type="ECO:0000313" key="3">
    <source>
        <dbReference type="Proteomes" id="UP000322822"/>
    </source>
</evidence>
<feature type="signal peptide" evidence="1">
    <location>
        <begin position="1"/>
        <end position="16"/>
    </location>
</feature>